<dbReference type="EMBL" id="LAZR01068727">
    <property type="protein sequence ID" value="KKK49101.1"/>
    <property type="molecule type" value="Genomic_DNA"/>
</dbReference>
<name>A0A0F8YLX4_9ZZZZ</name>
<reference evidence="1" key="1">
    <citation type="journal article" date="2015" name="Nature">
        <title>Complex archaea that bridge the gap between prokaryotes and eukaryotes.</title>
        <authorList>
            <person name="Spang A."/>
            <person name="Saw J.H."/>
            <person name="Jorgensen S.L."/>
            <person name="Zaremba-Niedzwiedzka K."/>
            <person name="Martijn J."/>
            <person name="Lind A.E."/>
            <person name="van Eijk R."/>
            <person name="Schleper C."/>
            <person name="Guy L."/>
            <person name="Ettema T.J."/>
        </authorList>
    </citation>
    <scope>NUCLEOTIDE SEQUENCE</scope>
</reference>
<feature type="non-terminal residue" evidence="1">
    <location>
        <position position="203"/>
    </location>
</feature>
<evidence type="ECO:0000313" key="1">
    <source>
        <dbReference type="EMBL" id="KKK49101.1"/>
    </source>
</evidence>
<comment type="caution">
    <text evidence="1">The sequence shown here is derived from an EMBL/GenBank/DDBJ whole genome shotgun (WGS) entry which is preliminary data.</text>
</comment>
<organism evidence="1">
    <name type="scientific">marine sediment metagenome</name>
    <dbReference type="NCBI Taxonomy" id="412755"/>
    <lineage>
        <taxon>unclassified sequences</taxon>
        <taxon>metagenomes</taxon>
        <taxon>ecological metagenomes</taxon>
    </lineage>
</organism>
<proteinExistence type="predicted"/>
<accession>A0A0F8YLX4</accession>
<gene>
    <name evidence="1" type="ORF">LCGC14_3138480</name>
</gene>
<dbReference type="AlphaFoldDB" id="A0A0F8YLX4"/>
<protein>
    <submittedName>
        <fullName evidence="1">Uncharacterized protein</fullName>
    </submittedName>
</protein>
<sequence length="203" mass="21976">MGPAHLKLERGCSKRRCKPRHPALNDVLYRLYRLYRIDRTCLPGLCRRHGCCGTGSCERFFLAIDLSRFGERRSGSCACRTCARCRTGAPGAAPGPVAPGFRLACCGWCGIGRVRLYGWGVTCRTGALGAASGPVARAFLSACSWRVSVCRPGVDRTRGASAPWVRPPCGPWGGGLLRVGRTVLASGRWRSRRSRSGPSPRLV</sequence>